<reference evidence="1" key="1">
    <citation type="journal article" date="2020" name="bioRxiv">
        <title>Whole genome comparisons of ergot fungi reveals the divergence and evolution of species within the genus Claviceps are the result of varying mechanisms driving genome evolution and host range expansion.</title>
        <authorList>
            <person name="Wyka S.A."/>
            <person name="Mondo S.J."/>
            <person name="Liu M."/>
            <person name="Dettman J."/>
            <person name="Nalam V."/>
            <person name="Broders K.D."/>
        </authorList>
    </citation>
    <scope>NUCLEOTIDE SEQUENCE</scope>
    <source>
        <strain evidence="1">CCC 602</strain>
    </source>
</reference>
<organism evidence="1 2">
    <name type="scientific">Claviceps pusilla</name>
    <dbReference type="NCBI Taxonomy" id="123648"/>
    <lineage>
        <taxon>Eukaryota</taxon>
        <taxon>Fungi</taxon>
        <taxon>Dikarya</taxon>
        <taxon>Ascomycota</taxon>
        <taxon>Pezizomycotina</taxon>
        <taxon>Sordariomycetes</taxon>
        <taxon>Hypocreomycetidae</taxon>
        <taxon>Hypocreales</taxon>
        <taxon>Clavicipitaceae</taxon>
        <taxon>Claviceps</taxon>
    </lineage>
</organism>
<accession>A0A9P7N3E7</accession>
<evidence type="ECO:0000313" key="1">
    <source>
        <dbReference type="EMBL" id="KAG5982895.1"/>
    </source>
</evidence>
<evidence type="ECO:0000313" key="2">
    <source>
        <dbReference type="Proteomes" id="UP000748025"/>
    </source>
</evidence>
<keyword evidence="2" id="KW-1185">Reference proteome</keyword>
<feature type="non-terminal residue" evidence="1">
    <location>
        <position position="1"/>
    </location>
</feature>
<sequence length="77" mass="8611">HLKASRLVISAAYSSPLGQVYDILVRIAAFISFMADKDLLRSVRKAPRPANAMPHFLFNLMSFARQPQVRSDRVPGV</sequence>
<dbReference type="Proteomes" id="UP000748025">
    <property type="component" value="Unassembled WGS sequence"/>
</dbReference>
<comment type="caution">
    <text evidence="1">The sequence shown here is derived from an EMBL/GenBank/DDBJ whole genome shotgun (WGS) entry which is preliminary data.</text>
</comment>
<proteinExistence type="predicted"/>
<dbReference type="EMBL" id="SRPW01004377">
    <property type="protein sequence ID" value="KAG5982895.1"/>
    <property type="molecule type" value="Genomic_DNA"/>
</dbReference>
<protein>
    <submittedName>
        <fullName evidence="1">Uncharacterized protein</fullName>
    </submittedName>
</protein>
<gene>
    <name evidence="1" type="ORF">E4U43_006347</name>
</gene>
<dbReference type="AlphaFoldDB" id="A0A9P7N3E7"/>
<name>A0A9P7N3E7_9HYPO</name>